<dbReference type="CDD" id="cd14014">
    <property type="entry name" value="STKc_PknB_like"/>
    <property type="match status" value="1"/>
</dbReference>
<dbReference type="Gene3D" id="3.30.200.20">
    <property type="entry name" value="Phosphorylase Kinase, domain 1"/>
    <property type="match status" value="1"/>
</dbReference>
<feature type="domain" description="Protein kinase" evidence="9">
    <location>
        <begin position="15"/>
        <end position="266"/>
    </location>
</feature>
<evidence type="ECO:0000313" key="11">
    <source>
        <dbReference type="Proteomes" id="UP000240429"/>
    </source>
</evidence>
<evidence type="ECO:0000256" key="6">
    <source>
        <dbReference type="ARBA" id="ARBA00022840"/>
    </source>
</evidence>
<gene>
    <name evidence="10" type="ORF">C6Y14_26330</name>
</gene>
<evidence type="ECO:0000256" key="5">
    <source>
        <dbReference type="ARBA" id="ARBA00022777"/>
    </source>
</evidence>
<keyword evidence="6 7" id="KW-0067">ATP-binding</keyword>
<keyword evidence="2" id="KW-0808">Transferase</keyword>
<dbReference type="AlphaFoldDB" id="A0A2P8Q1V7"/>
<evidence type="ECO:0000256" key="3">
    <source>
        <dbReference type="ARBA" id="ARBA00022729"/>
    </source>
</evidence>
<dbReference type="Gene3D" id="1.10.510.10">
    <property type="entry name" value="Transferase(Phosphotransferase) domain 1"/>
    <property type="match status" value="1"/>
</dbReference>
<sequence length="720" mass="75529">MERLVTSDTSHLAGYRLLGRLGAGGMGVVYLARATGGDLAAVKVIQPEYAEEPDFRARFRREAASARQVDSPWVVPVLGADVEAEAPWLATAFVPGPSLAEAVALCGPLPVRAARVLGKVLARALGAVHRAGLVHRDVKPGNILLAPDGPRLIDFGIARPTAADATELTSELMVVGTPGFLSPEQARAQPVTPASDVFALGCVLAYATTGRLPFGGGAVDAVLYRTVHDRPALDGVEDTALRDLLERCLAKDPSARPSADEIDTLLPEDAPPRAVDWLPDPVVRMVVDRSAEMLALPGIEPTEVPPSASDAPPARTTADRAAPARRRILLAGGAALLAAGGGTAAWAALREDGGSAAGSGTRPWVLGLHADLSGPRKAAGRAQERGVRLAVEEYRARRKRPFPLELDVVDDRGRSADSLRGAQRLTGDRDVLAVIGPTGAESVTAALEVYEGAGLPLLSVSELSFSAAQDVLLAPARCYFRTAPLAAYTAYATIPELRAQGVRRPGLLADRAGRVPGWELVTAARNAADTVRSDLYIRAVPATATDPGAVVADMLDHGVDGVFYTGTAERAGSVARALARRGFTGPRFLDPSSATAAFTAAAQEKADGWQALAPYISPKAAPVRDFAAAHRRRYGSAPEVWAAEAYDTARLVIDRLTALAAGGSRPSRAQLTAALTRARFKGMLTTYSFDKELQLKAVGVHRYRAEGGRFVYAGTAGLAG</sequence>
<reference evidence="10 11" key="1">
    <citation type="submission" date="2018-03" db="EMBL/GenBank/DDBJ databases">
        <title>Streptomyces dioscori sp. nov., a novel endophytic actinobacterium isolated from bulbil of Dioscorea bulbifera L.</title>
        <authorList>
            <person name="Zhikuan W."/>
        </authorList>
    </citation>
    <scope>NUCLEOTIDE SEQUENCE [LARGE SCALE GENOMIC DNA]</scope>
    <source>
        <strain evidence="10 11">A217</strain>
    </source>
</reference>
<keyword evidence="4 7" id="KW-0547">Nucleotide-binding</keyword>
<dbReference type="InterPro" id="IPR008271">
    <property type="entry name" value="Ser/Thr_kinase_AS"/>
</dbReference>
<dbReference type="SMART" id="SM00220">
    <property type="entry name" value="S_TKc"/>
    <property type="match status" value="1"/>
</dbReference>
<dbReference type="InterPro" id="IPR017441">
    <property type="entry name" value="Protein_kinase_ATP_BS"/>
</dbReference>
<feature type="binding site" evidence="7">
    <location>
        <position position="43"/>
    </location>
    <ligand>
        <name>ATP</name>
        <dbReference type="ChEBI" id="CHEBI:30616"/>
    </ligand>
</feature>
<keyword evidence="10" id="KW-0723">Serine/threonine-protein kinase</keyword>
<dbReference type="GO" id="GO:0005524">
    <property type="term" value="F:ATP binding"/>
    <property type="evidence" value="ECO:0007669"/>
    <property type="project" value="UniProtKB-UniRule"/>
</dbReference>
<evidence type="ECO:0000256" key="4">
    <source>
        <dbReference type="ARBA" id="ARBA00022741"/>
    </source>
</evidence>
<dbReference type="OrthoDB" id="9762169at2"/>
<evidence type="ECO:0000256" key="8">
    <source>
        <dbReference type="SAM" id="MobiDB-lite"/>
    </source>
</evidence>
<dbReference type="Gene3D" id="3.40.50.2300">
    <property type="match status" value="2"/>
</dbReference>
<keyword evidence="3" id="KW-0732">Signal</keyword>
<dbReference type="InterPro" id="IPR000719">
    <property type="entry name" value="Prot_kinase_dom"/>
</dbReference>
<dbReference type="Proteomes" id="UP000240429">
    <property type="component" value="Unassembled WGS sequence"/>
</dbReference>
<dbReference type="InterPro" id="IPR028082">
    <property type="entry name" value="Peripla_BP_I"/>
</dbReference>
<proteinExistence type="inferred from homology"/>
<comment type="caution">
    <text evidence="10">The sequence shown here is derived from an EMBL/GenBank/DDBJ whole genome shotgun (WGS) entry which is preliminary data.</text>
</comment>
<dbReference type="Pfam" id="PF13458">
    <property type="entry name" value="Peripla_BP_6"/>
    <property type="match status" value="1"/>
</dbReference>
<dbReference type="SUPFAM" id="SSF53822">
    <property type="entry name" value="Periplasmic binding protein-like I"/>
    <property type="match status" value="1"/>
</dbReference>
<feature type="region of interest" description="Disordered" evidence="8">
    <location>
        <begin position="299"/>
        <end position="319"/>
    </location>
</feature>
<name>A0A2P8Q1V7_9ACTN</name>
<dbReference type="Pfam" id="PF00069">
    <property type="entry name" value="Pkinase"/>
    <property type="match status" value="1"/>
</dbReference>
<dbReference type="GO" id="GO:0004674">
    <property type="term" value="F:protein serine/threonine kinase activity"/>
    <property type="evidence" value="ECO:0007669"/>
    <property type="project" value="UniProtKB-KW"/>
</dbReference>
<dbReference type="PROSITE" id="PS50011">
    <property type="entry name" value="PROTEIN_KINASE_DOM"/>
    <property type="match status" value="1"/>
</dbReference>
<dbReference type="EMBL" id="PYBJ01000019">
    <property type="protein sequence ID" value="PSM40239.1"/>
    <property type="molecule type" value="Genomic_DNA"/>
</dbReference>
<dbReference type="PANTHER" id="PTHR43289:SF34">
    <property type="entry name" value="SERINE_THREONINE-PROTEIN KINASE YBDM-RELATED"/>
    <property type="match status" value="1"/>
</dbReference>
<keyword evidence="11" id="KW-1185">Reference proteome</keyword>
<organism evidence="10 11">
    <name type="scientific">Streptomyces dioscori</name>
    <dbReference type="NCBI Taxonomy" id="2109333"/>
    <lineage>
        <taxon>Bacteria</taxon>
        <taxon>Bacillati</taxon>
        <taxon>Actinomycetota</taxon>
        <taxon>Actinomycetes</taxon>
        <taxon>Kitasatosporales</taxon>
        <taxon>Streptomycetaceae</taxon>
        <taxon>Streptomyces</taxon>
        <taxon>Streptomyces aurantiacus group</taxon>
    </lineage>
</organism>
<evidence type="ECO:0000256" key="1">
    <source>
        <dbReference type="ARBA" id="ARBA00010062"/>
    </source>
</evidence>
<dbReference type="RefSeq" id="WP_107019317.1">
    <property type="nucleotide sequence ID" value="NZ_KZ679048.1"/>
</dbReference>
<evidence type="ECO:0000256" key="2">
    <source>
        <dbReference type="ARBA" id="ARBA00022679"/>
    </source>
</evidence>
<dbReference type="InterPro" id="IPR011009">
    <property type="entry name" value="Kinase-like_dom_sf"/>
</dbReference>
<evidence type="ECO:0000259" key="9">
    <source>
        <dbReference type="PROSITE" id="PS50011"/>
    </source>
</evidence>
<dbReference type="PANTHER" id="PTHR43289">
    <property type="entry name" value="MITOGEN-ACTIVATED PROTEIN KINASE KINASE KINASE 20-RELATED"/>
    <property type="match status" value="1"/>
</dbReference>
<dbReference type="InterPro" id="IPR028081">
    <property type="entry name" value="Leu-bd"/>
</dbReference>
<dbReference type="SUPFAM" id="SSF56112">
    <property type="entry name" value="Protein kinase-like (PK-like)"/>
    <property type="match status" value="1"/>
</dbReference>
<evidence type="ECO:0000313" key="10">
    <source>
        <dbReference type="EMBL" id="PSM40239.1"/>
    </source>
</evidence>
<comment type="similarity">
    <text evidence="1">Belongs to the leucine-binding protein family.</text>
</comment>
<accession>A0A2P8Q1V7</accession>
<evidence type="ECO:0000256" key="7">
    <source>
        <dbReference type="PROSITE-ProRule" id="PRU10141"/>
    </source>
</evidence>
<dbReference type="PROSITE" id="PS00107">
    <property type="entry name" value="PROTEIN_KINASE_ATP"/>
    <property type="match status" value="1"/>
</dbReference>
<protein>
    <submittedName>
        <fullName evidence="10">Serine/threonine protein kinase</fullName>
    </submittedName>
</protein>
<keyword evidence="5 10" id="KW-0418">Kinase</keyword>
<dbReference type="PROSITE" id="PS00108">
    <property type="entry name" value="PROTEIN_KINASE_ST"/>
    <property type="match status" value="1"/>
</dbReference>